<protein>
    <recommendedName>
        <fullName evidence="3">Gag-pol polyprotein</fullName>
    </recommendedName>
</protein>
<dbReference type="Pfam" id="PF08284">
    <property type="entry name" value="RVP_2"/>
    <property type="match status" value="1"/>
</dbReference>
<sequence>MSMTRASYFGGRGDAIHEAVAKTTTMGRGRARARGRAHEVAPVRGRTHRVAPSKGLIFLGLVDYDIILGMDCLFPLHVILDCYDNTVTIAMPDRDIDYAIYLELGTKPISISPYRMASAKLKKLKN</sequence>
<dbReference type="AlphaFoldDB" id="A0AAF0U9H3"/>
<evidence type="ECO:0000313" key="2">
    <source>
        <dbReference type="Proteomes" id="UP001234989"/>
    </source>
</evidence>
<dbReference type="InterPro" id="IPR021109">
    <property type="entry name" value="Peptidase_aspartic_dom_sf"/>
</dbReference>
<name>A0AAF0U9H3_SOLVR</name>
<gene>
    <name evidence="1" type="ORF">MTR67_035001</name>
</gene>
<evidence type="ECO:0000313" key="1">
    <source>
        <dbReference type="EMBL" id="WMV41616.1"/>
    </source>
</evidence>
<proteinExistence type="predicted"/>
<dbReference type="EMBL" id="CP133619">
    <property type="protein sequence ID" value="WMV41616.1"/>
    <property type="molecule type" value="Genomic_DNA"/>
</dbReference>
<reference evidence="1" key="1">
    <citation type="submission" date="2023-08" db="EMBL/GenBank/DDBJ databases">
        <title>A de novo genome assembly of Solanum verrucosum Schlechtendal, a Mexican diploid species geographically isolated from the other diploid A-genome species in potato relatives.</title>
        <authorList>
            <person name="Hosaka K."/>
        </authorList>
    </citation>
    <scope>NUCLEOTIDE SEQUENCE</scope>
    <source>
        <tissue evidence="1">Young leaves</tissue>
    </source>
</reference>
<keyword evidence="2" id="KW-1185">Reference proteome</keyword>
<evidence type="ECO:0008006" key="3">
    <source>
        <dbReference type="Google" id="ProtNLM"/>
    </source>
</evidence>
<accession>A0AAF0U9H3</accession>
<dbReference type="Proteomes" id="UP001234989">
    <property type="component" value="Chromosome 8"/>
</dbReference>
<organism evidence="1 2">
    <name type="scientific">Solanum verrucosum</name>
    <dbReference type="NCBI Taxonomy" id="315347"/>
    <lineage>
        <taxon>Eukaryota</taxon>
        <taxon>Viridiplantae</taxon>
        <taxon>Streptophyta</taxon>
        <taxon>Embryophyta</taxon>
        <taxon>Tracheophyta</taxon>
        <taxon>Spermatophyta</taxon>
        <taxon>Magnoliopsida</taxon>
        <taxon>eudicotyledons</taxon>
        <taxon>Gunneridae</taxon>
        <taxon>Pentapetalae</taxon>
        <taxon>asterids</taxon>
        <taxon>lamiids</taxon>
        <taxon>Solanales</taxon>
        <taxon>Solanaceae</taxon>
        <taxon>Solanoideae</taxon>
        <taxon>Solaneae</taxon>
        <taxon>Solanum</taxon>
    </lineage>
</organism>
<dbReference type="Gene3D" id="2.40.70.10">
    <property type="entry name" value="Acid Proteases"/>
    <property type="match status" value="1"/>
</dbReference>